<reference evidence="6" key="2">
    <citation type="journal article" date="2011" name="Stand. Genomic Sci.">
        <title>Complete genome sequence of Weeksella virosa type strain (9751T).</title>
        <authorList>
            <person name="Lang E."/>
            <person name="Teshima H."/>
            <person name="Lucas S."/>
            <person name="Lapidus A."/>
            <person name="Hammon N."/>
            <person name="Deshpande S."/>
            <person name="Nolan M."/>
            <person name="Cheng J."/>
            <person name="Pitluck S."/>
            <person name="Liolios K."/>
            <person name="Pagani I."/>
            <person name="Mikhailova N."/>
            <person name="Ivanova N."/>
            <person name="Mavromatis K."/>
            <person name="Pati A."/>
            <person name="Tapia R."/>
            <person name="Han C."/>
            <person name="Goodwin L."/>
            <person name="Chen A."/>
            <person name="Palaniappan K."/>
            <person name="Land M."/>
            <person name="Hauser L."/>
            <person name="Chang Y."/>
            <person name="Jeffries C."/>
            <person name="Brambilla E."/>
            <person name="Kopitz M."/>
            <person name="Rohde M."/>
            <person name="Goker M."/>
            <person name="Tindall B."/>
            <person name="Detter J."/>
            <person name="Woyke T."/>
            <person name="Bristow J."/>
            <person name="Eisen J."/>
            <person name="Markowitz V."/>
            <person name="Hugenholtz P."/>
            <person name="Klenk H."/>
            <person name="Kyrpides N."/>
        </authorList>
    </citation>
    <scope>NUCLEOTIDE SEQUENCE [LARGE SCALE GENOMIC DNA]</scope>
    <source>
        <strain evidence="6">ATCC 43766 / DSM 16922 / JCM 21250 / NBRC 16016 / NCTC 11634 / CL345/78</strain>
    </source>
</reference>
<dbReference type="AlphaFoldDB" id="F0NZU6"/>
<dbReference type="CDD" id="cd03146">
    <property type="entry name" value="GAT1_Peptidase_E"/>
    <property type="match status" value="1"/>
</dbReference>
<evidence type="ECO:0000313" key="5">
    <source>
        <dbReference type="EMBL" id="ADX68370.1"/>
    </source>
</evidence>
<keyword evidence="5" id="KW-0224">Dipeptidase</keyword>
<organism evidence="5 6">
    <name type="scientific">Weeksella virosa (strain ATCC 43766 / DSM 16922 / JCM 21250 / CCUG 30538 / CDC 9751 / IAM 14551 / NBRC 16016 / NCTC 11634 / CL345/78)</name>
    <dbReference type="NCBI Taxonomy" id="865938"/>
    <lineage>
        <taxon>Bacteria</taxon>
        <taxon>Pseudomonadati</taxon>
        <taxon>Bacteroidota</taxon>
        <taxon>Flavobacteriia</taxon>
        <taxon>Flavobacteriales</taxon>
        <taxon>Weeksellaceae</taxon>
        <taxon>Weeksella</taxon>
    </lineage>
</organism>
<dbReference type="SUPFAM" id="SSF52317">
    <property type="entry name" value="Class I glutamine amidotransferase-like"/>
    <property type="match status" value="1"/>
</dbReference>
<dbReference type="PANTHER" id="PTHR20842">
    <property type="entry name" value="PROTEASE S51 ALPHA-ASPARTYL DIPEPTIDASE"/>
    <property type="match status" value="1"/>
</dbReference>
<gene>
    <name evidence="5" type="ordered locus">Weevi_1674</name>
</gene>
<reference evidence="5 6" key="1">
    <citation type="journal article" date="2011" name="Stand. Genomic Sci.">
        <title>Complete genome sequence of Weeksella virosa type strain (9751).</title>
        <authorList>
            <person name="Lang E."/>
            <person name="Teshima H."/>
            <person name="Lucas S."/>
            <person name="Lapidus A."/>
            <person name="Hammon N."/>
            <person name="Deshpande S."/>
            <person name="Nolan M."/>
            <person name="Cheng J.F."/>
            <person name="Pitluck S."/>
            <person name="Liolios K."/>
            <person name="Pagani I."/>
            <person name="Mikhailova N."/>
            <person name="Ivanova N."/>
            <person name="Mavromatis K."/>
            <person name="Pati A."/>
            <person name="Tapia R."/>
            <person name="Han C."/>
            <person name="Goodwin L."/>
            <person name="Chen A."/>
            <person name="Palaniappan K."/>
            <person name="Land M."/>
            <person name="Hauser L."/>
            <person name="Chang Y.J."/>
            <person name="Jeffries C.D."/>
            <person name="Brambilla E.M."/>
            <person name="Kopitz M."/>
            <person name="Rohde M."/>
            <person name="Goker M."/>
            <person name="Tindall B.J."/>
            <person name="Detter J.C."/>
            <person name="Woyke T."/>
            <person name="Bristow J."/>
            <person name="Eisen J.A."/>
            <person name="Markowitz V."/>
            <person name="Hugenholtz P."/>
            <person name="Klenk H.P."/>
            <person name="Kyrpides N.C."/>
        </authorList>
    </citation>
    <scope>NUCLEOTIDE SEQUENCE [LARGE SCALE GENOMIC DNA]</scope>
    <source>
        <strain evidence="6">ATCC 43766 / DSM 16922 / JCM 21250 / NBRC 16016 / NCTC 11634 / CL345/78</strain>
    </source>
</reference>
<keyword evidence="3 5" id="KW-0378">Hydrolase</keyword>
<keyword evidence="2" id="KW-0645">Protease</keyword>
<dbReference type="STRING" id="865938.Weevi_1674"/>
<evidence type="ECO:0000256" key="2">
    <source>
        <dbReference type="ARBA" id="ARBA00022670"/>
    </source>
</evidence>
<dbReference type="Gene3D" id="3.40.50.880">
    <property type="match status" value="1"/>
</dbReference>
<dbReference type="EMBL" id="CP002455">
    <property type="protein sequence ID" value="ADX68370.1"/>
    <property type="molecule type" value="Genomic_DNA"/>
</dbReference>
<dbReference type="Pfam" id="PF03575">
    <property type="entry name" value="Peptidase_S51"/>
    <property type="match status" value="1"/>
</dbReference>
<dbReference type="NCBIfam" id="NF003642">
    <property type="entry name" value="PRK05282.1"/>
    <property type="match status" value="1"/>
</dbReference>
<comment type="similarity">
    <text evidence="1">Belongs to the peptidase S51 family.</text>
</comment>
<dbReference type="PANTHER" id="PTHR20842:SF0">
    <property type="entry name" value="ALPHA-ASPARTYL DIPEPTIDASE"/>
    <property type="match status" value="1"/>
</dbReference>
<keyword evidence="4" id="KW-0720">Serine protease</keyword>
<dbReference type="InterPro" id="IPR029062">
    <property type="entry name" value="Class_I_gatase-like"/>
</dbReference>
<dbReference type="RefSeq" id="WP_013598759.1">
    <property type="nucleotide sequence ID" value="NC_015144.1"/>
</dbReference>
<dbReference type="GO" id="GO:0016805">
    <property type="term" value="F:dipeptidase activity"/>
    <property type="evidence" value="ECO:0007669"/>
    <property type="project" value="UniProtKB-KW"/>
</dbReference>
<proteinExistence type="inferred from homology"/>
<dbReference type="EC" id="3.4.13.21" evidence="5"/>
<dbReference type="GO" id="GO:0008236">
    <property type="term" value="F:serine-type peptidase activity"/>
    <property type="evidence" value="ECO:0007669"/>
    <property type="project" value="UniProtKB-KW"/>
</dbReference>
<evidence type="ECO:0000313" key="6">
    <source>
        <dbReference type="Proteomes" id="UP000008641"/>
    </source>
</evidence>
<sequence>MINKEVKALIISTSTIYGSDFLEYIREEIKDFTQTDELIFIPFAQPSGINYDDYTEKVKNALQAHEIKVRGIHEFENKKEAIRDAKTIFVGGGNTFLLLKTLYELDLMTTLREAILSGTPYIGTSAGSNLTGQTIGTTNDMPIVYPPSFEALKILPFNLNPHYLEADPNSTHKGETREQRIAEFLIQNDIAVLGLKEGSWLEILEGEITLKGSENAVWFSRKNKERIIESGMRMSSLLQ</sequence>
<dbReference type="eggNOG" id="COG3340">
    <property type="taxonomic scope" value="Bacteria"/>
</dbReference>
<name>F0NZU6_WEEVC</name>
<dbReference type="Proteomes" id="UP000008641">
    <property type="component" value="Chromosome"/>
</dbReference>
<dbReference type="MEROPS" id="S51.002"/>
<protein>
    <submittedName>
        <fullName evidence="5">Dipeptidase E</fullName>
        <ecNumber evidence="5">3.4.13.21</ecNumber>
    </submittedName>
</protein>
<dbReference type="KEGG" id="wvi:Weevi_1674"/>
<dbReference type="HOGENOM" id="CLU_071689_0_0_10"/>
<keyword evidence="6" id="KW-1185">Reference proteome</keyword>
<evidence type="ECO:0000256" key="4">
    <source>
        <dbReference type="ARBA" id="ARBA00022825"/>
    </source>
</evidence>
<accession>F0NZU6</accession>
<dbReference type="GO" id="GO:0006508">
    <property type="term" value="P:proteolysis"/>
    <property type="evidence" value="ECO:0007669"/>
    <property type="project" value="UniProtKB-KW"/>
</dbReference>
<evidence type="ECO:0000256" key="3">
    <source>
        <dbReference type="ARBA" id="ARBA00022801"/>
    </source>
</evidence>
<dbReference type="OrthoDB" id="3373764at2"/>
<evidence type="ECO:0000256" key="1">
    <source>
        <dbReference type="ARBA" id="ARBA00006534"/>
    </source>
</evidence>
<dbReference type="InterPro" id="IPR005320">
    <property type="entry name" value="Peptidase_S51"/>
</dbReference>